<dbReference type="EMBL" id="CAWUHC010000015">
    <property type="protein sequence ID" value="CAK7215505.1"/>
    <property type="molecule type" value="Genomic_DNA"/>
</dbReference>
<feature type="compositionally biased region" description="Low complexity" evidence="1">
    <location>
        <begin position="215"/>
        <end position="243"/>
    </location>
</feature>
<feature type="region of interest" description="Disordered" evidence="1">
    <location>
        <begin position="190"/>
        <end position="261"/>
    </location>
</feature>
<feature type="region of interest" description="Disordered" evidence="1">
    <location>
        <begin position="15"/>
        <end position="50"/>
    </location>
</feature>
<feature type="region of interest" description="Disordered" evidence="1">
    <location>
        <begin position="78"/>
        <end position="97"/>
    </location>
</feature>
<dbReference type="Proteomes" id="UP001642406">
    <property type="component" value="Unassembled WGS sequence"/>
</dbReference>
<evidence type="ECO:0000313" key="2">
    <source>
        <dbReference type="EMBL" id="CAK7215505.1"/>
    </source>
</evidence>
<reference evidence="2 3" key="1">
    <citation type="submission" date="2024-01" db="EMBL/GenBank/DDBJ databases">
        <authorList>
            <person name="Allen C."/>
            <person name="Tagirdzhanova G."/>
        </authorList>
    </citation>
    <scope>NUCLEOTIDE SEQUENCE [LARGE SCALE GENOMIC DNA]</scope>
</reference>
<sequence length="494" mass="53168">MRACSLCSGAGISCDYQEVHPGHSSPRNDDGSNSNSRDNGQTSSSASSKTMADLQRMLGQLESLVRWQSTLLEQQQTQLQSMKHSQPLPASSSPKVPADTTVITAPTTTARASVSSSGSLCGDNDTCDMSDVGDMGGADNTDDTLHDIGAQTEITNGSAAVDTPGLFSSSLPVLPPLLFATTGHNSHDVDSMAAPLHHTSGSPEMMDHDGGRAMNNGNIGNNGDNSNNSKNDGNDNNDNNNSNDNDDDDEEEPLTIPVGHLTPRGSLFVLEPIQKLIGEYPEDYFLQIEALRVYHPTCRRRYSHGTHANHGWPGHGLGGALSGLCLDKNYTDMLVAAFFTNVQPHYPIVDADSFMPFVDRVLGQQHTAWMEDPMQSEDDAEIDVALCLTVLALGQLVHRQDHPENGVGISPMSTTAGVGMEAPEAIEPTDDSESYFAIAYEILMRRWATCFKPSVAYASALVHGAIYLCYLDRPLPAWALVHMASIKLQTIVVQ</sequence>
<feature type="compositionally biased region" description="Basic and acidic residues" evidence="1">
    <location>
        <begin position="17"/>
        <end position="30"/>
    </location>
</feature>
<dbReference type="CDD" id="cd12148">
    <property type="entry name" value="fungal_TF_MHR"/>
    <property type="match status" value="1"/>
</dbReference>
<evidence type="ECO:0000313" key="3">
    <source>
        <dbReference type="Proteomes" id="UP001642406"/>
    </source>
</evidence>
<organism evidence="2 3">
    <name type="scientific">Sporothrix bragantina</name>
    <dbReference type="NCBI Taxonomy" id="671064"/>
    <lineage>
        <taxon>Eukaryota</taxon>
        <taxon>Fungi</taxon>
        <taxon>Dikarya</taxon>
        <taxon>Ascomycota</taxon>
        <taxon>Pezizomycotina</taxon>
        <taxon>Sordariomycetes</taxon>
        <taxon>Sordariomycetidae</taxon>
        <taxon>Ophiostomatales</taxon>
        <taxon>Ophiostomataceae</taxon>
        <taxon>Sporothrix</taxon>
    </lineage>
</organism>
<feature type="compositionally biased region" description="Acidic residues" evidence="1">
    <location>
        <begin position="244"/>
        <end position="253"/>
    </location>
</feature>
<comment type="caution">
    <text evidence="2">The sequence shown here is derived from an EMBL/GenBank/DDBJ whole genome shotgun (WGS) entry which is preliminary data.</text>
</comment>
<dbReference type="InterPro" id="IPR053181">
    <property type="entry name" value="EcdB-like_regulator"/>
</dbReference>
<name>A0ABP0B7L9_9PEZI</name>
<feature type="compositionally biased region" description="Polar residues" evidence="1">
    <location>
        <begin position="82"/>
        <end position="94"/>
    </location>
</feature>
<keyword evidence="3" id="KW-1185">Reference proteome</keyword>
<proteinExistence type="predicted"/>
<accession>A0ABP0B7L9</accession>
<evidence type="ECO:0000256" key="1">
    <source>
        <dbReference type="SAM" id="MobiDB-lite"/>
    </source>
</evidence>
<gene>
    <name evidence="2" type="ORF">SBRCBS47491_002504</name>
</gene>
<protein>
    <recommendedName>
        <fullName evidence="4">Transcription factor domain-containing protein</fullName>
    </recommendedName>
</protein>
<feature type="compositionally biased region" description="Polar residues" evidence="1">
    <location>
        <begin position="41"/>
        <end position="50"/>
    </location>
</feature>
<dbReference type="PANTHER" id="PTHR47785">
    <property type="entry name" value="ZN(II)2CYS6 TRANSCRIPTION FACTOR (EUROFUNG)-RELATED-RELATED"/>
    <property type="match status" value="1"/>
</dbReference>
<feature type="compositionally biased region" description="Low complexity" evidence="1">
    <location>
        <begin position="31"/>
        <end position="40"/>
    </location>
</feature>
<evidence type="ECO:0008006" key="4">
    <source>
        <dbReference type="Google" id="ProtNLM"/>
    </source>
</evidence>